<dbReference type="Gene3D" id="3.30.70.920">
    <property type="match status" value="1"/>
</dbReference>
<keyword evidence="8" id="KW-1185">Reference proteome</keyword>
<evidence type="ECO:0000256" key="3">
    <source>
        <dbReference type="ARBA" id="ARBA00023163"/>
    </source>
</evidence>
<dbReference type="GO" id="GO:0043200">
    <property type="term" value="P:response to amino acid"/>
    <property type="evidence" value="ECO:0007669"/>
    <property type="project" value="TreeGrafter"/>
</dbReference>
<reference evidence="6 8" key="2">
    <citation type="submission" date="2023-07" db="EMBL/GenBank/DDBJ databases">
        <title>Genomic Encyclopedia of Type Strains, Phase IV (KMG-IV): sequencing the most valuable type-strain genomes for metagenomic binning, comparative biology and taxonomic classification.</title>
        <authorList>
            <person name="Goeker M."/>
        </authorList>
    </citation>
    <scope>NUCLEOTIDE SEQUENCE [LARGE SCALE GENOMIC DNA]</scope>
    <source>
        <strain evidence="6 8">DSM 338</strain>
    </source>
</reference>
<keyword evidence="3" id="KW-0804">Transcription</keyword>
<evidence type="ECO:0000256" key="2">
    <source>
        <dbReference type="ARBA" id="ARBA00023125"/>
    </source>
</evidence>
<dbReference type="PRINTS" id="PR00033">
    <property type="entry name" value="HTHASNC"/>
</dbReference>
<dbReference type="GO" id="GO:0005829">
    <property type="term" value="C:cytosol"/>
    <property type="evidence" value="ECO:0007669"/>
    <property type="project" value="TreeGrafter"/>
</dbReference>
<dbReference type="PANTHER" id="PTHR30154">
    <property type="entry name" value="LEUCINE-RESPONSIVE REGULATORY PROTEIN"/>
    <property type="match status" value="1"/>
</dbReference>
<evidence type="ECO:0000256" key="1">
    <source>
        <dbReference type="ARBA" id="ARBA00023015"/>
    </source>
</evidence>
<proteinExistence type="predicted"/>
<dbReference type="InterPro" id="IPR019885">
    <property type="entry name" value="Tscrpt_reg_HTH_AsnC-type_CS"/>
</dbReference>
<dbReference type="PROSITE" id="PS00519">
    <property type="entry name" value="HTH_ASNC_1"/>
    <property type="match status" value="1"/>
</dbReference>
<evidence type="ECO:0000259" key="4">
    <source>
        <dbReference type="PROSITE" id="PS50956"/>
    </source>
</evidence>
<dbReference type="EMBL" id="BSDO01000001">
    <property type="protein sequence ID" value="GLI21028.1"/>
    <property type="molecule type" value="Genomic_DNA"/>
</dbReference>
<protein>
    <submittedName>
        <fullName evidence="5 6">Transcriptional regulator</fullName>
    </submittedName>
</protein>
<dbReference type="InterPro" id="IPR011008">
    <property type="entry name" value="Dimeric_a/b-barrel"/>
</dbReference>
<dbReference type="SMART" id="SM00344">
    <property type="entry name" value="HTH_ASNC"/>
    <property type="match status" value="1"/>
</dbReference>
<dbReference type="PROSITE" id="PS50956">
    <property type="entry name" value="HTH_ASNC_2"/>
    <property type="match status" value="1"/>
</dbReference>
<dbReference type="Pfam" id="PF01037">
    <property type="entry name" value="AsnC_trans_reg"/>
    <property type="match status" value="1"/>
</dbReference>
<dbReference type="Pfam" id="PF13412">
    <property type="entry name" value="HTH_24"/>
    <property type="match status" value="1"/>
</dbReference>
<dbReference type="InterPro" id="IPR036388">
    <property type="entry name" value="WH-like_DNA-bd_sf"/>
</dbReference>
<accession>A0A9W6CEU4</accession>
<reference evidence="5" key="1">
    <citation type="submission" date="2022-12" db="EMBL/GenBank/DDBJ databases">
        <title>Reference genome sequencing for broad-spectrum identification of bacterial and archaeal isolates by mass spectrometry.</title>
        <authorList>
            <person name="Sekiguchi Y."/>
            <person name="Tourlousse D.M."/>
        </authorList>
    </citation>
    <scope>NUCLEOTIDE SEQUENCE</scope>
    <source>
        <strain evidence="5">301</strain>
    </source>
</reference>
<dbReference type="GO" id="GO:0006355">
    <property type="term" value="P:regulation of DNA-templated transcription"/>
    <property type="evidence" value="ECO:0007669"/>
    <property type="project" value="UniProtKB-ARBA"/>
</dbReference>
<dbReference type="InterPro" id="IPR011991">
    <property type="entry name" value="ArsR-like_HTH"/>
</dbReference>
<keyword evidence="1" id="KW-0805">Transcription regulation</keyword>
<evidence type="ECO:0000313" key="5">
    <source>
        <dbReference type="EMBL" id="GLI21028.1"/>
    </source>
</evidence>
<evidence type="ECO:0000313" key="6">
    <source>
        <dbReference type="EMBL" id="MDR6332753.1"/>
    </source>
</evidence>
<evidence type="ECO:0000313" key="7">
    <source>
        <dbReference type="Proteomes" id="UP001144397"/>
    </source>
</evidence>
<keyword evidence="2" id="KW-0238">DNA-binding</keyword>
<name>A0A9W6CEU4_XANFL</name>
<evidence type="ECO:0000313" key="8">
    <source>
        <dbReference type="Proteomes" id="UP001245370"/>
    </source>
</evidence>
<comment type="caution">
    <text evidence="5">The sequence shown here is derived from an EMBL/GenBank/DDBJ whole genome shotgun (WGS) entry which is preliminary data.</text>
</comment>
<sequence length="153" mass="17044">MRLDAIDRKILAVLQADGRKSIAELSGEVGLSPSPCLRRVKELEEAGLISRYAAVLDQRKAGLPVSVFVSIKLERQQEEALDAFSAAIRGWPEVLECYLMTGPRDYLLRVVAADLDAYERFLKEKLTRLDGIASIESSFALEQVKYSHVLPLP</sequence>
<dbReference type="Proteomes" id="UP001144397">
    <property type="component" value="Unassembled WGS sequence"/>
</dbReference>
<dbReference type="PANTHER" id="PTHR30154:SF34">
    <property type="entry name" value="TRANSCRIPTIONAL REGULATOR AZLB"/>
    <property type="match status" value="1"/>
</dbReference>
<feature type="domain" description="HTH asnC-type" evidence="4">
    <location>
        <begin position="3"/>
        <end position="64"/>
    </location>
</feature>
<dbReference type="InterPro" id="IPR000485">
    <property type="entry name" value="AsnC-type_HTH_dom"/>
</dbReference>
<dbReference type="InterPro" id="IPR036390">
    <property type="entry name" value="WH_DNA-bd_sf"/>
</dbReference>
<organism evidence="5 7">
    <name type="scientific">Xanthobacter flavus</name>
    <dbReference type="NCBI Taxonomy" id="281"/>
    <lineage>
        <taxon>Bacteria</taxon>
        <taxon>Pseudomonadati</taxon>
        <taxon>Pseudomonadota</taxon>
        <taxon>Alphaproteobacteria</taxon>
        <taxon>Hyphomicrobiales</taxon>
        <taxon>Xanthobacteraceae</taxon>
        <taxon>Xanthobacter</taxon>
    </lineage>
</organism>
<dbReference type="CDD" id="cd00090">
    <property type="entry name" value="HTH_ARSR"/>
    <property type="match status" value="1"/>
</dbReference>
<dbReference type="Gene3D" id="1.10.10.10">
    <property type="entry name" value="Winged helix-like DNA-binding domain superfamily/Winged helix DNA-binding domain"/>
    <property type="match status" value="1"/>
</dbReference>
<gene>
    <name evidence="6" type="ORF">GGQ86_001217</name>
    <name evidence="5" type="ORF">XFLAVUS301_07020</name>
</gene>
<dbReference type="SUPFAM" id="SSF46785">
    <property type="entry name" value="Winged helix' DNA-binding domain"/>
    <property type="match status" value="1"/>
</dbReference>
<dbReference type="Proteomes" id="UP001245370">
    <property type="component" value="Unassembled WGS sequence"/>
</dbReference>
<dbReference type="InterPro" id="IPR019888">
    <property type="entry name" value="Tscrpt_reg_AsnC-like"/>
</dbReference>
<dbReference type="FunFam" id="3.30.70.920:FF:000008">
    <property type="entry name" value="Transcriptional regulator, AsnC family"/>
    <property type="match status" value="1"/>
</dbReference>
<dbReference type="SUPFAM" id="SSF54909">
    <property type="entry name" value="Dimeric alpha+beta barrel"/>
    <property type="match status" value="1"/>
</dbReference>
<dbReference type="InterPro" id="IPR019887">
    <property type="entry name" value="Tscrpt_reg_AsnC/Lrp_C"/>
</dbReference>
<dbReference type="EMBL" id="JAVDPY010000002">
    <property type="protein sequence ID" value="MDR6332753.1"/>
    <property type="molecule type" value="Genomic_DNA"/>
</dbReference>
<dbReference type="GO" id="GO:0043565">
    <property type="term" value="F:sequence-specific DNA binding"/>
    <property type="evidence" value="ECO:0007669"/>
    <property type="project" value="InterPro"/>
</dbReference>
<dbReference type="AlphaFoldDB" id="A0A9W6CEU4"/>